<evidence type="ECO:0000256" key="4">
    <source>
        <dbReference type="ARBA" id="ARBA00022989"/>
    </source>
</evidence>
<feature type="transmembrane region" description="Helical" evidence="6">
    <location>
        <begin position="390"/>
        <end position="411"/>
    </location>
</feature>
<dbReference type="InterPro" id="IPR050833">
    <property type="entry name" value="Poly_Biosynth_Transport"/>
</dbReference>
<feature type="transmembrane region" description="Helical" evidence="6">
    <location>
        <begin position="20"/>
        <end position="38"/>
    </location>
</feature>
<feature type="transmembrane region" description="Helical" evidence="6">
    <location>
        <begin position="332"/>
        <end position="352"/>
    </location>
</feature>
<keyword evidence="2" id="KW-1003">Cell membrane</keyword>
<feature type="transmembrane region" description="Helical" evidence="6">
    <location>
        <begin position="144"/>
        <end position="166"/>
    </location>
</feature>
<keyword evidence="5 6" id="KW-0472">Membrane</keyword>
<dbReference type="Proteomes" id="UP000077421">
    <property type="component" value="Unassembled WGS sequence"/>
</dbReference>
<organism evidence="7 8">
    <name type="scientific">Ferroacidibacillus organovorans</name>
    <dbReference type="NCBI Taxonomy" id="1765683"/>
    <lineage>
        <taxon>Bacteria</taxon>
        <taxon>Bacillati</taxon>
        <taxon>Bacillota</taxon>
        <taxon>Bacilli</taxon>
        <taxon>Bacillales</taxon>
        <taxon>Alicyclobacillaceae</taxon>
        <taxon>Ferroacidibacillus</taxon>
    </lineage>
</organism>
<feature type="transmembrane region" description="Helical" evidence="6">
    <location>
        <begin position="88"/>
        <end position="106"/>
    </location>
</feature>
<dbReference type="GO" id="GO:0005886">
    <property type="term" value="C:plasma membrane"/>
    <property type="evidence" value="ECO:0007669"/>
    <property type="project" value="UniProtKB-SubCell"/>
</dbReference>
<dbReference type="PANTHER" id="PTHR30250">
    <property type="entry name" value="PST FAMILY PREDICTED COLANIC ACID TRANSPORTER"/>
    <property type="match status" value="1"/>
</dbReference>
<evidence type="ECO:0000256" key="6">
    <source>
        <dbReference type="SAM" id="Phobius"/>
    </source>
</evidence>
<evidence type="ECO:0000256" key="1">
    <source>
        <dbReference type="ARBA" id="ARBA00004651"/>
    </source>
</evidence>
<evidence type="ECO:0000256" key="5">
    <source>
        <dbReference type="ARBA" id="ARBA00023136"/>
    </source>
</evidence>
<evidence type="ECO:0000313" key="7">
    <source>
        <dbReference type="EMBL" id="OAG93913.1"/>
    </source>
</evidence>
<reference evidence="7 8" key="1">
    <citation type="submission" date="2016-02" db="EMBL/GenBank/DDBJ databases">
        <title>Draft genome sequence of Acidibacillus ferrooxidans SLC66.</title>
        <authorList>
            <person name="Oliveira G."/>
            <person name="Nancucheo I."/>
            <person name="Dall'Agnol H."/>
            <person name="Johnson B."/>
            <person name="Oliveira R."/>
            <person name="Nunes G.L."/>
            <person name="Tzotzos G."/>
            <person name="Orellana S.C."/>
            <person name="Salim A.C."/>
            <person name="Araujo F.M."/>
        </authorList>
    </citation>
    <scope>NUCLEOTIDE SEQUENCE [LARGE SCALE GENOMIC DNA]</scope>
    <source>
        <strain evidence="7 8">SLC66</strain>
    </source>
</reference>
<name>A0A853KAN5_9BACL</name>
<comment type="caution">
    <text evidence="7">The sequence shown here is derived from an EMBL/GenBank/DDBJ whole genome shotgun (WGS) entry which is preliminary data.</text>
</comment>
<evidence type="ECO:0008006" key="9">
    <source>
        <dbReference type="Google" id="ProtNLM"/>
    </source>
</evidence>
<feature type="transmembrane region" description="Helical" evidence="6">
    <location>
        <begin position="112"/>
        <end position="132"/>
    </location>
</feature>
<evidence type="ECO:0000256" key="2">
    <source>
        <dbReference type="ARBA" id="ARBA00022475"/>
    </source>
</evidence>
<feature type="transmembrane region" description="Helical" evidence="6">
    <location>
        <begin position="178"/>
        <end position="203"/>
    </location>
</feature>
<dbReference type="PANTHER" id="PTHR30250:SF11">
    <property type="entry name" value="O-ANTIGEN TRANSPORTER-RELATED"/>
    <property type="match status" value="1"/>
</dbReference>
<dbReference type="RefSeq" id="WP_067564381.1">
    <property type="nucleotide sequence ID" value="NZ_LSUQ01000020.1"/>
</dbReference>
<keyword evidence="4 6" id="KW-1133">Transmembrane helix</keyword>
<dbReference type="AlphaFoldDB" id="A0A853KAN5"/>
<evidence type="ECO:0000256" key="3">
    <source>
        <dbReference type="ARBA" id="ARBA00022692"/>
    </source>
</evidence>
<feature type="transmembrane region" description="Helical" evidence="6">
    <location>
        <begin position="364"/>
        <end position="384"/>
    </location>
</feature>
<feature type="transmembrane region" description="Helical" evidence="6">
    <location>
        <begin position="301"/>
        <end position="320"/>
    </location>
</feature>
<proteinExistence type="predicted"/>
<comment type="subcellular location">
    <subcellularLocation>
        <location evidence="1">Cell membrane</location>
        <topology evidence="1">Multi-pass membrane protein</topology>
    </subcellularLocation>
</comment>
<feature type="transmembrane region" description="Helical" evidence="6">
    <location>
        <begin position="44"/>
        <end position="67"/>
    </location>
</feature>
<sequence length="448" mass="50016">MQGDFVRAVLQVFRTIGYKLGISAITFLSGVLVTRYFASLSDRGTYALVTSTLLFGSTFLSGYGAFVNYGLNRLKLDRSRLLGVLSRLYLQLASVIVALLIVSVSLTHAFSVFFYISFILAVLPFVILYNYSSRLLQALNEISWVNRMNMVQASLFLVGAAVLYGLNHARRATLSPHLLVITLILWLCTNITAAALIVPIARARAGTRFTPRRDEEVSKPFFAYGNRISWQNLLTQLNYRGDFYAVGILAGSRGVALYTIAVTASEILWQVSQSISLAVFARIAKEERHASIELTERSFRFTFYTLISGAVIMFACSPLIDVVYTHRYQGSIAPFQILLIGTTAYGATGLLTQFFTDQLGHVRFPLYMQAASIATNVLICVIAIPHLGIVGGALASSTAYFLALTLSVLYYRRHTNRSLRNLFFFTHEDRLFLRRFTPRRRSLSEGSK</sequence>
<accession>A0A853KAN5</accession>
<evidence type="ECO:0000313" key="8">
    <source>
        <dbReference type="Proteomes" id="UP000077421"/>
    </source>
</evidence>
<protein>
    <recommendedName>
        <fullName evidence="9">Polysaccharide biosynthesis protein C-terminal domain-containing protein</fullName>
    </recommendedName>
</protein>
<gene>
    <name evidence="7" type="ORF">AYW79_08220</name>
</gene>
<keyword evidence="3 6" id="KW-0812">Transmembrane</keyword>
<dbReference type="EMBL" id="LSUQ01000020">
    <property type="protein sequence ID" value="OAG93913.1"/>
    <property type="molecule type" value="Genomic_DNA"/>
</dbReference>